<dbReference type="PANTHER" id="PTHR43179">
    <property type="entry name" value="RHAMNOSYLTRANSFERASE WBBL"/>
    <property type="match status" value="1"/>
</dbReference>
<feature type="domain" description="Glycosyltransferase 2-like" evidence="1">
    <location>
        <begin position="9"/>
        <end position="148"/>
    </location>
</feature>
<organism evidence="2 3">
    <name type="scientific">Postechiella marina</name>
    <dbReference type="NCBI Taxonomy" id="943941"/>
    <lineage>
        <taxon>Bacteria</taxon>
        <taxon>Pseudomonadati</taxon>
        <taxon>Bacteroidota</taxon>
        <taxon>Flavobacteriia</taxon>
        <taxon>Flavobacteriales</taxon>
        <taxon>Flavobacteriaceae</taxon>
        <taxon>Postechiella</taxon>
    </lineage>
</organism>
<keyword evidence="3" id="KW-1185">Reference proteome</keyword>
<accession>A0ABP8CIE5</accession>
<gene>
    <name evidence="2" type="ORF">GCM10022291_33700</name>
</gene>
<dbReference type="Proteomes" id="UP001501496">
    <property type="component" value="Unassembled WGS sequence"/>
</dbReference>
<sequence>MQAAISNIDAEIIVVDNNSEDDSCAMVKRKFPDVKLIENKTNFGFSKGNNIGFNVAKGEYLCILNPDTVVAEDAFIKLLQFAETKDNLGIIGCKLIDGVGAFLPESKRKIPYVKAALLKLVGNSKYYYANYLQEDETGSVDVLVGAFMIIKSSVYKEMQGFDEDYFMYGEDIDLSYKVLKAGYNNFYFANTTVIHYKGESTLRDKNYARRFYGAMQIFYKKHFKKNIVFDLLVWFGVKMVYVFRSTPKARHKKVAKYIFVSDKRNEQLERVLTKKTILDLEFNQVSLHDEVILDANYLSYKSIIEIVERLRKKHSVTFKILPKGANFIVGSDNSITRGEVVEWE</sequence>
<reference evidence="3" key="1">
    <citation type="journal article" date="2019" name="Int. J. Syst. Evol. Microbiol.">
        <title>The Global Catalogue of Microorganisms (GCM) 10K type strain sequencing project: providing services to taxonomists for standard genome sequencing and annotation.</title>
        <authorList>
            <consortium name="The Broad Institute Genomics Platform"/>
            <consortium name="The Broad Institute Genome Sequencing Center for Infectious Disease"/>
            <person name="Wu L."/>
            <person name="Ma J."/>
        </authorList>
    </citation>
    <scope>NUCLEOTIDE SEQUENCE [LARGE SCALE GENOMIC DNA]</scope>
    <source>
        <strain evidence="3">JCM 17630</strain>
    </source>
</reference>
<evidence type="ECO:0000313" key="2">
    <source>
        <dbReference type="EMBL" id="GAA4239430.1"/>
    </source>
</evidence>
<dbReference type="CDD" id="cd04186">
    <property type="entry name" value="GT_2_like_c"/>
    <property type="match status" value="1"/>
</dbReference>
<evidence type="ECO:0000313" key="3">
    <source>
        <dbReference type="Proteomes" id="UP001501496"/>
    </source>
</evidence>
<dbReference type="Gene3D" id="3.90.550.10">
    <property type="entry name" value="Spore Coat Polysaccharide Biosynthesis Protein SpsA, Chain A"/>
    <property type="match status" value="1"/>
</dbReference>
<protein>
    <submittedName>
        <fullName evidence="2">Glycosyltransferase family 2 protein</fullName>
    </submittedName>
</protein>
<dbReference type="InterPro" id="IPR001173">
    <property type="entry name" value="Glyco_trans_2-like"/>
</dbReference>
<evidence type="ECO:0000259" key="1">
    <source>
        <dbReference type="Pfam" id="PF00535"/>
    </source>
</evidence>
<name>A0ABP8CIE5_9FLAO</name>
<proteinExistence type="predicted"/>
<comment type="caution">
    <text evidence="2">The sequence shown here is derived from an EMBL/GenBank/DDBJ whole genome shotgun (WGS) entry which is preliminary data.</text>
</comment>
<dbReference type="SUPFAM" id="SSF53448">
    <property type="entry name" value="Nucleotide-diphospho-sugar transferases"/>
    <property type="match status" value="1"/>
</dbReference>
<dbReference type="EMBL" id="BAABCA010000008">
    <property type="protein sequence ID" value="GAA4239430.1"/>
    <property type="molecule type" value="Genomic_DNA"/>
</dbReference>
<dbReference type="PANTHER" id="PTHR43179:SF7">
    <property type="entry name" value="RHAMNOSYLTRANSFERASE WBBL"/>
    <property type="match status" value="1"/>
</dbReference>
<dbReference type="Pfam" id="PF00535">
    <property type="entry name" value="Glycos_transf_2"/>
    <property type="match status" value="1"/>
</dbReference>
<dbReference type="InterPro" id="IPR029044">
    <property type="entry name" value="Nucleotide-diphossugar_trans"/>
</dbReference>